<dbReference type="Pfam" id="PF08454">
    <property type="entry name" value="RIH_assoc"/>
    <property type="match status" value="1"/>
</dbReference>
<proteinExistence type="predicted"/>
<dbReference type="STRING" id="1202772.A0A1V9ZF13"/>
<dbReference type="Pfam" id="PF02815">
    <property type="entry name" value="MIR"/>
    <property type="match status" value="1"/>
</dbReference>
<feature type="transmembrane region" description="Helical" evidence="10">
    <location>
        <begin position="2119"/>
        <end position="2137"/>
    </location>
</feature>
<dbReference type="InterPro" id="IPR016024">
    <property type="entry name" value="ARM-type_fold"/>
</dbReference>
<evidence type="ECO:0000256" key="6">
    <source>
        <dbReference type="ARBA" id="ARBA00023065"/>
    </source>
</evidence>
<dbReference type="Pfam" id="PF01365">
    <property type="entry name" value="RYDR_ITPR"/>
    <property type="match status" value="1"/>
</dbReference>
<feature type="domain" description="MIR" evidence="13">
    <location>
        <begin position="253"/>
        <end position="347"/>
    </location>
</feature>
<evidence type="ECO:0000259" key="12">
    <source>
        <dbReference type="Pfam" id="PF01365"/>
    </source>
</evidence>
<evidence type="ECO:0000256" key="10">
    <source>
        <dbReference type="SAM" id="Phobius"/>
    </source>
</evidence>
<keyword evidence="5 10" id="KW-1133">Transmembrane helix</keyword>
<feature type="domain" description="RyR/IP3R Homology associated" evidence="14">
    <location>
        <begin position="1597"/>
        <end position="1701"/>
    </location>
</feature>
<dbReference type="PANTHER" id="PTHR13715:SF99">
    <property type="entry name" value="INOSITOL 1,4,5-TRISPHOSPHATE RECEPTOR-LIKE PROTEIN A"/>
    <property type="match status" value="1"/>
</dbReference>
<keyword evidence="6" id="KW-0406">Ion transport</keyword>
<sequence length="2365" mass="260600">MAKLCCGDLVLLVAQGSDSTWSPESSADPHPALGFLASSEHVVHSVGSVHRTATVEPLVDPEFLKPRSVLPCVFRIEAVLNREDIIRVDLQRKLDSHALEHEIACMGYGTEVKLGQCIRLVHQHTNQVLRINVNERGTKPFTMKVLHLRHTLANLGSPQVGFETQQTFDASCDVAAREQWLDSWLELQPPVKTKQDGDSVHIEDVVHLYSGRWERHLSATTADDAIHVVAGFNQSRWQLVPFAAHTAHTSLELKGGDILRFCHVESGLALTHSDDGALALSAGPSSNALWAVEPQLAEWGGHPVQATDIVQLRHVATNRLLCVPPDAPLLVATTTDDTSPSTRFRLKWTRSGATFHVQHEETQTWLCGVRTATAMPLHCCRTARDSDIFRSRPPAPREVFVLADLLFTTRQFARHCAALGAVPDLAQLSFQDVQPLETCLRVVQATLAAHPALKFIFGDQRVVPALVAALEALLQSHGGAYRKHEELRSCLRELCFLLEAFVTDDAASQRSMHPQLPFLQDLLGANDAVATALAACVRDNDAFLRAISRTDVDETMTRMAQPGAFEWAHEYWVFLETLCSCHGTALPHNQALVADALRRRDLLPSFHLECDEVFVRVAQKGIWEPLAACLDEPTQLYVANAVRLLAQLPRQRETPCVQFLADHALRLLATDAVPDVVRAAVCTFVTVGDLQVLGPALFHAEDFAHLSFTRSWLSPFQPMCLALVDSEAALTWEECMDQITPFARFAESHLCSTVDIGASALSGAQRQLLAAVLALCETCVRLGYYEAPRQLTSLVHVLVKALSAPMADAVPIKVLVCQLLSKLAAGRLNRQASALLQCVRVHGAPETPRVLIVDDCYAGIGYVDVLCGLCRHGCHELTMLALGLLYSYFNTLPELGRITDNLLVLASNDWKRLHDQLRRLVRAMTAESPEPALNGALDIVTAQPREQHQQMQRLLFHVGLHSVVIGLLQRPARVASEGVRRCYQILMHMIGCDRSFEALLIEHLDLFVRDVAVFPSEVSHFVRSVLLHNETLVQTISPALVGRVADLLVLPEFEAAPAARARVLEVLGHLVVTKHGEYLETNQNVVFNALAQHPVTLDLFAADAGYAERVVLMSGVDPALEMALLLSSHGIEAMLLDHPGLHRLHYHGMLLHLLAACSQGKNHRVEVECRSLLSLSEVVSALRDPRTIFSVRKALVAFLDAAYFDVQIPVLGLAEHPAVWALLQYAVHDLACVLQMAAAGFFDDDEATPSDVSRETLTAEPRVYAAILAFLVDGLLPMLVNFFGQIAPALTSAHPTHSHVTASLIAILSEILGVAKLPERTKTAAISVLAVIKTNAVLTKHTPAGQLTTASSSFVRLVPHRALTISVLRAWQDDAKRPSLWRKFKVGSPRLRTMVQSSAVLRRLGSGSFRQRFRGEGPATEVDGAAPLEMSVPARMRRYLVGFEATALYERTLLADETRFICALQSPMMDDIVGHVVAYMCQHDRASATNAHQQPHVHLNLLGWLLDGSDDAQQERLSRLGGSAMVLQLLAKALDDALGYPLLLQETLHVALAMLRGGNARVQADMFAQVQALGEVLLGGIVHFLRLPPPPPLLPMTVDLLELLRLLCENHFAPMQAHVRWQPGLLRTHDVLAEVAAFLCGFLWAVDPRSHSLVWNITSEAHLAVVAQAMATLAEFVQGCPANQAALGASTRLVHAVNDLLRHQSPLCAPVDARLPLVYDGCAPADVHELKHRAALLIYSLLEGNRDGTVARRVLAHLDAAAWSAHCEALKREFEGYAALLERAAGDSGAKIWPSHGTIDAAAMERVALERRLLQTVDAADVAGGLQAKVRGHWSACCDLYALFLTLFDACDEATDAARAALEAGAPGFFGWTKLAASVGSIEILRNDELEMIHFKIPDICLEHWEHRVIRDSRERMVYMFTKDSQISKLDNFHRYSVLLLEELQYCAHLETAPSPVLRLVLHAEDPTLALTFWLALALNGLHLFNHSFSTGDLAAVDTSVYAVAAAMAVIHFGASVVRLVVSMVSRRQFILSNYKWQRLRAEPAPRALENAAVTASLVSRAALLSLPSDLARLFFDRSPATAGACKTFAATAPTPAELPIEARVSLLALVVYNTKYNLLYCFLGGVGCLLLVPAWSVRGLRVVCYALMLLDVCFHRTLSNALLAVEQNRDSLVQTFYLVCVVVYVYTAVGYMLFHEHYGVLDEANTGCRTLMECVMTHFNQGLRQDIASVMHIVSWHNNPTISVLRLGFDVSYWLIICVLLLNIIGGIIIDAFGELRDHRSSIEKDMESNCFICGIDSLQFQRHGRGFDQHVRHEHNMWQYMFYRQHLNEKAPQDYTGQESYVAALLRTGETAFYPVGKARVLS</sequence>
<keyword evidence="4" id="KW-0677">Repeat</keyword>
<evidence type="ECO:0000256" key="8">
    <source>
        <dbReference type="ARBA" id="ARBA00023286"/>
    </source>
</evidence>
<evidence type="ECO:0000256" key="2">
    <source>
        <dbReference type="ARBA" id="ARBA00022448"/>
    </source>
</evidence>
<dbReference type="Gene3D" id="1.10.287.70">
    <property type="match status" value="1"/>
</dbReference>
<dbReference type="InterPro" id="IPR005821">
    <property type="entry name" value="Ion_trans_dom"/>
</dbReference>
<keyword evidence="3 10" id="KW-0812">Transmembrane</keyword>
<evidence type="ECO:0000259" key="11">
    <source>
        <dbReference type="Pfam" id="PF00520"/>
    </source>
</evidence>
<name>A0A1V9ZF13_ACHHY</name>
<comment type="subcellular location">
    <subcellularLocation>
        <location evidence="1">Endomembrane system</location>
        <topology evidence="1">Multi-pass membrane protein</topology>
    </subcellularLocation>
</comment>
<dbReference type="OrthoDB" id="72778at2759"/>
<dbReference type="PANTHER" id="PTHR13715">
    <property type="entry name" value="RYANODINE RECEPTOR AND IP3 RECEPTOR"/>
    <property type="match status" value="1"/>
</dbReference>
<dbReference type="GO" id="GO:0012505">
    <property type="term" value="C:endomembrane system"/>
    <property type="evidence" value="ECO:0007669"/>
    <property type="project" value="UniProtKB-SubCell"/>
</dbReference>
<evidence type="ECO:0000256" key="5">
    <source>
        <dbReference type="ARBA" id="ARBA00022989"/>
    </source>
</evidence>
<evidence type="ECO:0000256" key="3">
    <source>
        <dbReference type="ARBA" id="ARBA00022692"/>
    </source>
</evidence>
<dbReference type="Proteomes" id="UP000243579">
    <property type="component" value="Unassembled WGS sequence"/>
</dbReference>
<dbReference type="GO" id="GO:0005262">
    <property type="term" value="F:calcium channel activity"/>
    <property type="evidence" value="ECO:0007669"/>
    <property type="project" value="InterPro"/>
</dbReference>
<feature type="domain" description="RIH" evidence="12">
    <location>
        <begin position="481"/>
        <end position="603"/>
    </location>
</feature>
<feature type="domain" description="Ion transport" evidence="11">
    <location>
        <begin position="2120"/>
        <end position="2281"/>
    </location>
</feature>
<keyword evidence="16" id="KW-1185">Reference proteome</keyword>
<evidence type="ECO:0000313" key="16">
    <source>
        <dbReference type="Proteomes" id="UP000243579"/>
    </source>
</evidence>
<keyword evidence="2" id="KW-0813">Transport</keyword>
<evidence type="ECO:0000256" key="1">
    <source>
        <dbReference type="ARBA" id="ARBA00004127"/>
    </source>
</evidence>
<feature type="transmembrane region" description="Helical" evidence="10">
    <location>
        <begin position="2176"/>
        <end position="2195"/>
    </location>
</feature>
<comment type="caution">
    <text evidence="15">The sequence shown here is derived from an EMBL/GenBank/DDBJ whole genome shotgun (WGS) entry which is preliminary data.</text>
</comment>
<evidence type="ECO:0000256" key="4">
    <source>
        <dbReference type="ARBA" id="ARBA00022737"/>
    </source>
</evidence>
<accession>A0A1V9ZF13</accession>
<keyword evidence="7 10" id="KW-0472">Membrane</keyword>
<gene>
    <name evidence="15" type="ORF">ACHHYP_15419</name>
</gene>
<evidence type="ECO:0000259" key="14">
    <source>
        <dbReference type="Pfam" id="PF08454"/>
    </source>
</evidence>
<dbReference type="InterPro" id="IPR036300">
    <property type="entry name" value="MIR_dom_sf"/>
</dbReference>
<feature type="transmembrane region" description="Helical" evidence="10">
    <location>
        <begin position="2001"/>
        <end position="2022"/>
    </location>
</feature>
<dbReference type="InterPro" id="IPR000699">
    <property type="entry name" value="RIH_dom"/>
</dbReference>
<keyword evidence="9" id="KW-0407">Ion channel</keyword>
<evidence type="ECO:0000256" key="9">
    <source>
        <dbReference type="ARBA" id="ARBA00023303"/>
    </source>
</evidence>
<reference evidence="15 16" key="1">
    <citation type="journal article" date="2014" name="Genome Biol. Evol.">
        <title>The secreted proteins of Achlya hypogyna and Thraustotheca clavata identify the ancestral oomycete secretome and reveal gene acquisitions by horizontal gene transfer.</title>
        <authorList>
            <person name="Misner I."/>
            <person name="Blouin N."/>
            <person name="Leonard G."/>
            <person name="Richards T.A."/>
            <person name="Lane C.E."/>
        </authorList>
    </citation>
    <scope>NUCLEOTIDE SEQUENCE [LARGE SCALE GENOMIC DNA]</scope>
    <source>
        <strain evidence="15 16">ATCC 48635</strain>
    </source>
</reference>
<dbReference type="Gene3D" id="2.80.10.50">
    <property type="match status" value="2"/>
</dbReference>
<dbReference type="InterPro" id="IPR015925">
    <property type="entry name" value="Ryanodine_IP3_receptor"/>
</dbReference>
<evidence type="ECO:0000259" key="13">
    <source>
        <dbReference type="Pfam" id="PF02815"/>
    </source>
</evidence>
<dbReference type="Pfam" id="PF00520">
    <property type="entry name" value="Ion_trans"/>
    <property type="match status" value="1"/>
</dbReference>
<dbReference type="InterPro" id="IPR013662">
    <property type="entry name" value="RIH_assoc-dom"/>
</dbReference>
<dbReference type="SUPFAM" id="SSF82109">
    <property type="entry name" value="MIR domain"/>
    <property type="match status" value="1"/>
</dbReference>
<feature type="transmembrane region" description="Helical" evidence="10">
    <location>
        <begin position="2254"/>
        <end position="2274"/>
    </location>
</feature>
<dbReference type="EMBL" id="JNBR01000141">
    <property type="protein sequence ID" value="OQR96552.1"/>
    <property type="molecule type" value="Genomic_DNA"/>
</dbReference>
<dbReference type="GO" id="GO:0016020">
    <property type="term" value="C:membrane"/>
    <property type="evidence" value="ECO:0007669"/>
    <property type="project" value="InterPro"/>
</dbReference>
<dbReference type="InterPro" id="IPR016093">
    <property type="entry name" value="MIR_motif"/>
</dbReference>
<organism evidence="15 16">
    <name type="scientific">Achlya hypogyna</name>
    <name type="common">Oomycete</name>
    <name type="synonym">Protoachlya hypogyna</name>
    <dbReference type="NCBI Taxonomy" id="1202772"/>
    <lineage>
        <taxon>Eukaryota</taxon>
        <taxon>Sar</taxon>
        <taxon>Stramenopiles</taxon>
        <taxon>Oomycota</taxon>
        <taxon>Saprolegniomycetes</taxon>
        <taxon>Saprolegniales</taxon>
        <taxon>Achlyaceae</taxon>
        <taxon>Achlya</taxon>
    </lineage>
</organism>
<protein>
    <submittedName>
        <fullName evidence="15">Uncharacterized protein</fullName>
    </submittedName>
</protein>
<evidence type="ECO:0000313" key="15">
    <source>
        <dbReference type="EMBL" id="OQR96552.1"/>
    </source>
</evidence>
<keyword evidence="8" id="KW-1071">Ligand-gated ion channel</keyword>
<evidence type="ECO:0000256" key="7">
    <source>
        <dbReference type="ARBA" id="ARBA00023136"/>
    </source>
</evidence>
<dbReference type="SUPFAM" id="SSF48371">
    <property type="entry name" value="ARM repeat"/>
    <property type="match status" value="1"/>
</dbReference>